<accession>A0AAN8JGW5</accession>
<dbReference type="SMART" id="SM00015">
    <property type="entry name" value="IQ"/>
    <property type="match status" value="35"/>
</dbReference>
<evidence type="ECO:0000313" key="3">
    <source>
        <dbReference type="Proteomes" id="UP001347796"/>
    </source>
</evidence>
<feature type="region of interest" description="Disordered" evidence="1">
    <location>
        <begin position="1"/>
        <end position="68"/>
    </location>
</feature>
<name>A0AAN8JGW5_PATCE</name>
<dbReference type="PROSITE" id="PS50096">
    <property type="entry name" value="IQ"/>
    <property type="match status" value="6"/>
</dbReference>
<feature type="compositionally biased region" description="Basic and acidic residues" evidence="1">
    <location>
        <begin position="37"/>
        <end position="50"/>
    </location>
</feature>
<sequence>MEPGGSSMDAKDTNTGNLAQSTVTNTTGKSWFPFRRSSSESKKEIQRTVDDPVSSSDETDSQPASEKRKWWSLLRQPSSILSVLSVSSTTHSSSDSSWYSTSSEYGSNADTFVRPKVQRAVGFFRNILQGLRQETFSEESSDDVEGYCENIINEQAETLSRNSSSGYTDSSSSLVHVVKRQFTVPTYTPSTLPTTKHWVERPAQSVDEFYEHIATTNQAIRHDISSKESVSSLNSEKEIKKTVISALWENVHESKVKKLFPLVSDKKLTGSDRFKLAAKKVITRFRDQRVCYRTGIHHCFADIHAASDGNDQQQPWFDRPRLSDVTVDTNVAQWLNTTVFSRGALKDNVSSMDLSDPALVKYVLLLQSVFRSRLVKKHWRKNPQNSLSLVKACLLIQSVFKSRLAKKKYDKFRKVQNDQINIKNPKLRKSCIFVQSVIRMHLKRKASGTFRRSTKSIPFDKTDLNYDLIKACLMIQSQFRSNLAQKMCLSQTSDSQYSIRDASVLIQSAFRSKLAMQQLSSYLDWINRSSSSESNSNNSNSTSHPKLKTRHISWDPLIPKDTGVEKISLTKQYFMKKKLKGNISTFAQDPKLLRACLLIQSMFRCKLVVIGSQFSHQESTFNNQKHYLTDQNVHRAIEIIQYTVRRILNKDAHYTSHANRSHATAFIQSGFKETVHKERIAYLLADPKIEKAAVLVQSAFRSYLVLKTQDPPTPTNKPNKPKQFYTEDKANKKPMSILHVGTNQKKNLDQDEEDDDEDTLSCTSSDSPCAANEIDLEWSNNDISPKFPLHRQNTENGETMLHRSSHLHDLGNMKKQHSVDSYLDFHKRSFYDPLSPKPREFEYFEPRLPRSNITLQKIRQASQSQSFSISEEKFDYFDPKLRRATQLLQNAFRSHSARKRMQEQWFSQRYSIHHKRADESGVNPLVRRAVLYIQAAFRNKLERKLMGIDEKTGDSSVVNIVEYYKKNTAAKVIQSAFMKHLTRRLLNQTIEQRIQAKHTASFKRKLEDIRTPLADKALLRAIIRRHSSTSEQSLSHQDSSTLRAIVTMQAVFRQKLIHREKAALLVQHTFRRNLLMKTISKQMPDKPKRYKEHVLLLQTVFRRRLFLKIVETAKKSHSTSSTPDSVVRYIITLQALCRVYFTRKKQYEHAVCFVQSIIRRKLFFKVVNNLTHRSNTAENVIRNVVHLQALLRTYLERKQRYEKLVILVQAAFRRKLLMKVLDRSTCKSKSSPETIIHSIILLQQFLRTFLERKNTYIRHVKTVQAACRRKLFEKYVLNKLGHHGLRSVVFVQSAFRDRISKRKSSQEDTDEECRIEKIVLIQRAIRQKLDQGYLKKADAIVASVLDLFKSNAQNLTSAISPSPLEGETEKKKIRFDTTEPYYFEHLDTTEQPQPENANIIKLQSIIRVHIMMKKTRRYINAVKLVQNAFRQKLLLKVLEQQKLLNAVLMLQNAFRRHVVLKTIPKNSSPEMYQAAVFLQSLFRSRLACEEQTKMSTAARLIQGEYRKRLLLKTIASKPVLKSNVICLQAAIRSRSAVKEKIEIEQAACTVQNAFRKHKIIKIAKSNADFVKAAKFFQAAFRRKLLLKATRSLRKITKAPSQKGISIHAVLYLQRVFRLKLLQKSLLPKIITEKQKYENSVVLIQTIIRRNLEKKRVKREDSLKNNTSAASFLDSFFQMNMAQLQKSSKKDTSRPLTSSAKSSAAGEMFGFFGSGLRSLIPTPDKPSREFYITLIQAAIRTKLAWKKQKQEKSVILLQTAFRNRLRAKNIILMQSAFRQKLADKDPSVILIHPVIKQSCHNELMENAERLRLILLIQAACRRKLLEKRKMGIIGFFGPEKQDVFEQHVKLIQSCFRKKLKQKEKDFERAVIMIQSGFRRNILPDLSPMEETSRVSEIELERAALMIQSAFRSRLYMSQRGMDEESSTSSANTVEYHGDDQDSQQTDLFLDAFTKHIEAHSHSGKGGDAMEVAILLLQAAFRRHLLKKQQKIRLVQAVIRRKLLMNLVNQHRDKYGPVRTDLLSAHFYKATILLQSAFRNHLRYKQIGTDFLQTAFRSKTDEAVGQKLSDIERASVVLQAAFRRNLEIKQKSALLIQNRFRAQLFEKVISHMQPKSHSMKAADAAGILQSVVLIQRSFRKHRKMKHVLLLQTAFRKRLLLKQVKTLKEKKMNQPVSVKLYPDSLIRSVILLQTAIRHHFKLKEMRIRILQSAFRKRLLQKLVEKAYGVRPADQPIVLTVHMMKGIRLIQTAFTNKLHQRERAVHLLQTAFRRRLLIKVAGRVSTPHEHPEKLLRAIVLLQTAFRREVHRKEQAASLIQTAFRKKILMSIVSEIEMKVNEYPVELSMPVEQKNSTLAVLKATLLLQAVIRRNIHKKEKAVLMVQSAFRGKLLLRLAHQVRSAKELELWIKTITLVQSAFRRHLRRKERHVILLQTAFRKRLFMNVAKAACNRNQNLRVEDLERLIRGIVMVQAAIRYHRKEREQHVRLLQAAFRRKLLQKIANHSLREVHCKQISHQQSSALNRQMVSMQDLKTKEHHILLLQQFFRRRLLYKVAKDVYGSGHPSPAAYQLQGLIRGIVLIQAAWRKNLEHKQRAVQLLQGAFRRRLLIKVAKTVGRDKSDSSGARLANLLNGIKLVQRVFRHRLRQNEKAALMLQAAFRRRLLIKVSDNLMDKPNHQEAEVLLRRIVMVQTAIRRHSRQKQDACLLLQSAFRKRLLLKLSNNLGKGQLSQIHATNLLRGVLLLQSAFRHNLHKHESSIRLLQSAYRKRQFMKIADAGLIKDKQTSKAELMIRAILLVQSAFRHHIRSQEGAARLVQDAYRRNLLLKVAGKQTKKLKHFSQMVPSSSLQQLHFEKSILVLQAAFRRHLLLKLANDLKERNKRPVQPENLIRGILMVQAVVRRHIIRKEKNVCLIQAAFRRRLLLKVVDRLPQPSRPENLIRGIILVQSSIRNHFRKKEKGVRLLQAAFRKRLLLSVACQVSRVDPPKQQPANLIRGVVLFQSAIRYQLKKKEKAVVMVQTAFRLKLLQKVTMLTKDNKFRDCLRIKRLIGGIILFQTAIRNHRRRKLDASLMIQAAFRRKLMLKVVERANIDWETRAIALKYRTPSITKHTPPDLKITQTIKAVILVQSIIRRHLEIKEQRIIMIQTAFRRKLLLNVAHKALKAKQAPNPISVVHLAKAIVRIQTAFRRRLQKREKSILLVQAAFRKHLLMKVSMLTKGKQEIPPTHLMHSIIMVQNQIRKKLNQKEKSIRMIQALVRRALMIKIARGLQKTPLSISSTEDSLKVVKIVKATILLQAAFRRNLEQRERGARLMQDAYRTRLLLKTVQFESLR</sequence>
<dbReference type="InterPro" id="IPR000048">
    <property type="entry name" value="IQ_motif_EF-hand-BS"/>
</dbReference>
<feature type="compositionally biased region" description="Polar residues" evidence="1">
    <location>
        <begin position="53"/>
        <end position="64"/>
    </location>
</feature>
<feature type="region of interest" description="Disordered" evidence="1">
    <location>
        <begin position="708"/>
        <end position="768"/>
    </location>
</feature>
<feature type="compositionally biased region" description="Polar residues" evidence="1">
    <location>
        <begin position="13"/>
        <end position="29"/>
    </location>
</feature>
<gene>
    <name evidence="2" type="ORF">SNE40_017337</name>
</gene>
<reference evidence="2 3" key="1">
    <citation type="submission" date="2024-01" db="EMBL/GenBank/DDBJ databases">
        <title>The genome of the rayed Mediterranean limpet Patella caerulea (Linnaeus, 1758).</title>
        <authorList>
            <person name="Anh-Thu Weber A."/>
            <person name="Halstead-Nussloch G."/>
        </authorList>
    </citation>
    <scope>NUCLEOTIDE SEQUENCE [LARGE SCALE GENOMIC DNA]</scope>
    <source>
        <strain evidence="2">AATW-2023a</strain>
        <tissue evidence="2">Whole specimen</tissue>
    </source>
</reference>
<dbReference type="Gene3D" id="1.20.5.190">
    <property type="match status" value="1"/>
</dbReference>
<organism evidence="2 3">
    <name type="scientific">Patella caerulea</name>
    <name type="common">Rayed Mediterranean limpet</name>
    <dbReference type="NCBI Taxonomy" id="87958"/>
    <lineage>
        <taxon>Eukaryota</taxon>
        <taxon>Metazoa</taxon>
        <taxon>Spiralia</taxon>
        <taxon>Lophotrochozoa</taxon>
        <taxon>Mollusca</taxon>
        <taxon>Gastropoda</taxon>
        <taxon>Patellogastropoda</taxon>
        <taxon>Patelloidea</taxon>
        <taxon>Patellidae</taxon>
        <taxon>Patella</taxon>
    </lineage>
</organism>
<evidence type="ECO:0000313" key="2">
    <source>
        <dbReference type="EMBL" id="KAK6173974.1"/>
    </source>
</evidence>
<dbReference type="EMBL" id="JAZGQO010000011">
    <property type="protein sequence ID" value="KAK6173974.1"/>
    <property type="molecule type" value="Genomic_DNA"/>
</dbReference>
<evidence type="ECO:0000256" key="1">
    <source>
        <dbReference type="SAM" id="MobiDB-lite"/>
    </source>
</evidence>
<comment type="caution">
    <text evidence="2">The sequence shown here is derived from an EMBL/GenBank/DDBJ whole genome shotgun (WGS) entry which is preliminary data.</text>
</comment>
<keyword evidence="3" id="KW-1185">Reference proteome</keyword>
<feature type="compositionally biased region" description="Acidic residues" evidence="1">
    <location>
        <begin position="750"/>
        <end position="759"/>
    </location>
</feature>
<proteinExistence type="predicted"/>
<dbReference type="Proteomes" id="UP001347796">
    <property type="component" value="Unassembled WGS sequence"/>
</dbReference>
<protein>
    <submittedName>
        <fullName evidence="2">Uncharacterized protein</fullName>
    </submittedName>
</protein>